<feature type="region of interest" description="Disordered" evidence="2">
    <location>
        <begin position="1"/>
        <end position="77"/>
    </location>
</feature>
<dbReference type="InterPro" id="IPR002156">
    <property type="entry name" value="RNaseH_domain"/>
</dbReference>
<protein>
    <recommendedName>
        <fullName evidence="3">RNase H type-1 domain-containing protein</fullName>
    </recommendedName>
</protein>
<name>A0ABT3ZRX3_9BURK</name>
<reference evidence="4" key="1">
    <citation type="submission" date="2022-11" db="EMBL/GenBank/DDBJ databases">
        <title>Robbsia betulipollinis sp. nov., isolated from pollen of birch (Betula pendula).</title>
        <authorList>
            <person name="Shi H."/>
            <person name="Ambika Manirajan B."/>
            <person name="Ratering S."/>
            <person name="Geissler-Plaum R."/>
            <person name="Schnell S."/>
        </authorList>
    </citation>
    <scope>NUCLEOTIDE SEQUENCE</scope>
    <source>
        <strain evidence="4">Bb-Pol-6</strain>
    </source>
</reference>
<keyword evidence="1" id="KW-0175">Coiled coil</keyword>
<comment type="caution">
    <text evidence="4">The sequence shown here is derived from an EMBL/GenBank/DDBJ whole genome shotgun (WGS) entry which is preliminary data.</text>
</comment>
<keyword evidence="5" id="KW-1185">Reference proteome</keyword>
<feature type="compositionally biased region" description="Polar residues" evidence="2">
    <location>
        <begin position="1"/>
        <end position="11"/>
    </location>
</feature>
<evidence type="ECO:0000259" key="3">
    <source>
        <dbReference type="PROSITE" id="PS50879"/>
    </source>
</evidence>
<accession>A0ABT3ZRX3</accession>
<gene>
    <name evidence="4" type="ORF">OVY01_19335</name>
</gene>
<evidence type="ECO:0000313" key="4">
    <source>
        <dbReference type="EMBL" id="MCY0389303.1"/>
    </source>
</evidence>
<feature type="domain" description="RNase H type-1" evidence="3">
    <location>
        <begin position="259"/>
        <end position="344"/>
    </location>
</feature>
<evidence type="ECO:0000313" key="5">
    <source>
        <dbReference type="Proteomes" id="UP001082899"/>
    </source>
</evidence>
<dbReference type="EMBL" id="JAPMXC010000010">
    <property type="protein sequence ID" value="MCY0389303.1"/>
    <property type="molecule type" value="Genomic_DNA"/>
</dbReference>
<feature type="coiled-coil region" evidence="1">
    <location>
        <begin position="167"/>
        <end position="194"/>
    </location>
</feature>
<dbReference type="Gene3D" id="1.10.287.1490">
    <property type="match status" value="1"/>
</dbReference>
<feature type="coiled-coil region" evidence="1">
    <location>
        <begin position="234"/>
        <end position="261"/>
    </location>
</feature>
<evidence type="ECO:0000256" key="1">
    <source>
        <dbReference type="SAM" id="Coils"/>
    </source>
</evidence>
<dbReference type="PROSITE" id="PS50879">
    <property type="entry name" value="RNASE_H_1"/>
    <property type="match status" value="1"/>
</dbReference>
<dbReference type="Proteomes" id="UP001082899">
    <property type="component" value="Unassembled WGS sequence"/>
</dbReference>
<feature type="compositionally biased region" description="Basic and acidic residues" evidence="2">
    <location>
        <begin position="13"/>
        <end position="36"/>
    </location>
</feature>
<evidence type="ECO:0000256" key="2">
    <source>
        <dbReference type="SAM" id="MobiDB-lite"/>
    </source>
</evidence>
<dbReference type="RefSeq" id="WP_267849205.1">
    <property type="nucleotide sequence ID" value="NZ_JAPMXC010000010.1"/>
</dbReference>
<organism evidence="4 5">
    <name type="scientific">Robbsia betulipollinis</name>
    <dbReference type="NCBI Taxonomy" id="2981849"/>
    <lineage>
        <taxon>Bacteria</taxon>
        <taxon>Pseudomonadati</taxon>
        <taxon>Pseudomonadota</taxon>
        <taxon>Betaproteobacteria</taxon>
        <taxon>Burkholderiales</taxon>
        <taxon>Burkholderiaceae</taxon>
        <taxon>Robbsia</taxon>
    </lineage>
</organism>
<sequence length="344" mass="38308">MPTINPASSALRSRGESFDSNEHVQKNTEKGKERARSPGATGILSGLPMRRRGSTASEPDYTSHRRDSSPDSQEVVSGNERLLTMNEFEKTMERFGEFHIGEMSSLAGRVHKLQDEVGSLSKTLVHAQDQRDQRTEAAKLRAKNRAVSREQTISDLKSENDALIAESSDTRRAVDHLQDKIASMENQLGFLNTEFERKTKVVSSQSKLIRSTKSTIKDIKSGQDEMLREKDLEIFSLRQDLDAVRSELAETREENHVLQRKIDVVATTGSGITPGKTAALVKSGEKINDRLDVLQSLNKKLLEERRVLIAENSANLAELQKLKRALEAFMTKVGGDPSKLPGRS</sequence>
<proteinExistence type="predicted"/>